<dbReference type="AlphaFoldDB" id="A0AAN6V2S9"/>
<evidence type="ECO:0000313" key="2">
    <source>
        <dbReference type="Proteomes" id="UP001302676"/>
    </source>
</evidence>
<dbReference type="CDD" id="cd07067">
    <property type="entry name" value="HP_PGM_like"/>
    <property type="match status" value="1"/>
</dbReference>
<dbReference type="GO" id="GO:0005737">
    <property type="term" value="C:cytoplasm"/>
    <property type="evidence" value="ECO:0007669"/>
    <property type="project" value="TreeGrafter"/>
</dbReference>
<protein>
    <submittedName>
        <fullName evidence="1">Histidine phosphatase superfamily</fullName>
    </submittedName>
</protein>
<dbReference type="RefSeq" id="XP_062636790.1">
    <property type="nucleotide sequence ID" value="XM_062783872.1"/>
</dbReference>
<evidence type="ECO:0000313" key="1">
    <source>
        <dbReference type="EMBL" id="KAK4143419.1"/>
    </source>
</evidence>
<reference evidence="1" key="2">
    <citation type="submission" date="2023-05" db="EMBL/GenBank/DDBJ databases">
        <authorList>
            <consortium name="Lawrence Berkeley National Laboratory"/>
            <person name="Steindorff A."/>
            <person name="Hensen N."/>
            <person name="Bonometti L."/>
            <person name="Westerberg I."/>
            <person name="Brannstrom I.O."/>
            <person name="Guillou S."/>
            <person name="Cros-Aarteil S."/>
            <person name="Calhoun S."/>
            <person name="Haridas S."/>
            <person name="Kuo A."/>
            <person name="Mondo S."/>
            <person name="Pangilinan J."/>
            <person name="Riley R."/>
            <person name="Labutti K."/>
            <person name="Andreopoulos B."/>
            <person name="Lipzen A."/>
            <person name="Chen C."/>
            <person name="Yanf M."/>
            <person name="Daum C."/>
            <person name="Ng V."/>
            <person name="Clum A."/>
            <person name="Ohm R."/>
            <person name="Martin F."/>
            <person name="Silar P."/>
            <person name="Natvig D."/>
            <person name="Lalanne C."/>
            <person name="Gautier V."/>
            <person name="Ament-Velasquez S.L."/>
            <person name="Kruys A."/>
            <person name="Hutchinson M.I."/>
            <person name="Powell A.J."/>
            <person name="Barry K."/>
            <person name="Miller A.N."/>
            <person name="Grigoriev I.V."/>
            <person name="Debuchy R."/>
            <person name="Gladieux P."/>
            <person name="Thoren M.H."/>
            <person name="Johannesson H."/>
        </authorList>
    </citation>
    <scope>NUCLEOTIDE SEQUENCE</scope>
    <source>
        <strain evidence="1">CBS 141.50</strain>
    </source>
</reference>
<name>A0AAN6V2S9_9PEZI</name>
<accession>A0AAN6V2S9</accession>
<sequence>MPPTVVLIRHGEAEHNVDKTKHNTIDPTLTRKGVEQSIKLTKHLAEHLPLDDRRIELIIMSPMYRALLTSLYAFPDLFRRDGVPVVADARWQELSAKPCDTGRPISELVQLFPDFDFSALDPIFPDKTSPEASAYHYNKTAVLARGQAVLKDLYDRWEDIVVVVSHSGFLRTAVAGRWFANADYRVFDFESREGKGEEEPYRLVEWEMTRGMGGMGRSKEELVEFGEGVPE</sequence>
<dbReference type="GO" id="GO:0016791">
    <property type="term" value="F:phosphatase activity"/>
    <property type="evidence" value="ECO:0007669"/>
    <property type="project" value="TreeGrafter"/>
</dbReference>
<dbReference type="Pfam" id="PF00300">
    <property type="entry name" value="His_Phos_1"/>
    <property type="match status" value="1"/>
</dbReference>
<dbReference type="PANTHER" id="PTHR48100:SF24">
    <property type="entry name" value="PHOSPHOGLYCERATE MUTASE"/>
    <property type="match status" value="1"/>
</dbReference>
<dbReference type="PANTHER" id="PTHR48100">
    <property type="entry name" value="BROAD-SPECIFICITY PHOSPHATASE YOR283W-RELATED"/>
    <property type="match status" value="1"/>
</dbReference>
<dbReference type="SMART" id="SM00855">
    <property type="entry name" value="PGAM"/>
    <property type="match status" value="1"/>
</dbReference>
<reference evidence="1" key="1">
    <citation type="journal article" date="2023" name="Mol. Phylogenet. Evol.">
        <title>Genome-scale phylogeny and comparative genomics of the fungal order Sordariales.</title>
        <authorList>
            <person name="Hensen N."/>
            <person name="Bonometti L."/>
            <person name="Westerberg I."/>
            <person name="Brannstrom I.O."/>
            <person name="Guillou S."/>
            <person name="Cros-Aarteil S."/>
            <person name="Calhoun S."/>
            <person name="Haridas S."/>
            <person name="Kuo A."/>
            <person name="Mondo S."/>
            <person name="Pangilinan J."/>
            <person name="Riley R."/>
            <person name="LaButti K."/>
            <person name="Andreopoulos B."/>
            <person name="Lipzen A."/>
            <person name="Chen C."/>
            <person name="Yan M."/>
            <person name="Daum C."/>
            <person name="Ng V."/>
            <person name="Clum A."/>
            <person name="Steindorff A."/>
            <person name="Ohm R.A."/>
            <person name="Martin F."/>
            <person name="Silar P."/>
            <person name="Natvig D.O."/>
            <person name="Lalanne C."/>
            <person name="Gautier V."/>
            <person name="Ament-Velasquez S.L."/>
            <person name="Kruys A."/>
            <person name="Hutchinson M.I."/>
            <person name="Powell A.J."/>
            <person name="Barry K."/>
            <person name="Miller A.N."/>
            <person name="Grigoriev I.V."/>
            <person name="Debuchy R."/>
            <person name="Gladieux P."/>
            <person name="Hiltunen Thoren M."/>
            <person name="Johannesson H."/>
        </authorList>
    </citation>
    <scope>NUCLEOTIDE SEQUENCE</scope>
    <source>
        <strain evidence="1">CBS 141.50</strain>
    </source>
</reference>
<dbReference type="PROSITE" id="PS00175">
    <property type="entry name" value="PG_MUTASE"/>
    <property type="match status" value="1"/>
</dbReference>
<dbReference type="SUPFAM" id="SSF53254">
    <property type="entry name" value="Phosphoglycerate mutase-like"/>
    <property type="match status" value="1"/>
</dbReference>
<comment type="caution">
    <text evidence="1">The sequence shown here is derived from an EMBL/GenBank/DDBJ whole genome shotgun (WGS) entry which is preliminary data.</text>
</comment>
<dbReference type="EMBL" id="MU853586">
    <property type="protein sequence ID" value="KAK4143419.1"/>
    <property type="molecule type" value="Genomic_DNA"/>
</dbReference>
<dbReference type="InterPro" id="IPR050275">
    <property type="entry name" value="PGM_Phosphatase"/>
</dbReference>
<dbReference type="GeneID" id="87820485"/>
<gene>
    <name evidence="1" type="ORF">C8A04DRAFT_37430</name>
</gene>
<organism evidence="1 2">
    <name type="scientific">Dichotomopilus funicola</name>
    <dbReference type="NCBI Taxonomy" id="1934379"/>
    <lineage>
        <taxon>Eukaryota</taxon>
        <taxon>Fungi</taxon>
        <taxon>Dikarya</taxon>
        <taxon>Ascomycota</taxon>
        <taxon>Pezizomycotina</taxon>
        <taxon>Sordariomycetes</taxon>
        <taxon>Sordariomycetidae</taxon>
        <taxon>Sordariales</taxon>
        <taxon>Chaetomiaceae</taxon>
        <taxon>Dichotomopilus</taxon>
    </lineage>
</organism>
<keyword evidence="2" id="KW-1185">Reference proteome</keyword>
<dbReference type="InterPro" id="IPR029033">
    <property type="entry name" value="His_PPase_superfam"/>
</dbReference>
<dbReference type="Proteomes" id="UP001302676">
    <property type="component" value="Unassembled WGS sequence"/>
</dbReference>
<proteinExistence type="predicted"/>
<dbReference type="InterPro" id="IPR001345">
    <property type="entry name" value="PG/BPGM_mutase_AS"/>
</dbReference>
<dbReference type="InterPro" id="IPR013078">
    <property type="entry name" value="His_Pase_superF_clade-1"/>
</dbReference>
<dbReference type="Gene3D" id="3.40.50.1240">
    <property type="entry name" value="Phosphoglycerate mutase-like"/>
    <property type="match status" value="1"/>
</dbReference>